<dbReference type="Gene3D" id="3.30.450.20">
    <property type="entry name" value="PAS domain"/>
    <property type="match status" value="2"/>
</dbReference>
<evidence type="ECO:0000259" key="5">
    <source>
        <dbReference type="PROSITE" id="PS50111"/>
    </source>
</evidence>
<dbReference type="Proteomes" id="UP000310597">
    <property type="component" value="Unassembled WGS sequence"/>
</dbReference>
<dbReference type="InterPro" id="IPR004089">
    <property type="entry name" value="MCPsignal_dom"/>
</dbReference>
<dbReference type="SMART" id="SM00283">
    <property type="entry name" value="MA"/>
    <property type="match status" value="1"/>
</dbReference>
<dbReference type="InterPro" id="IPR004090">
    <property type="entry name" value="Chemotax_Me-accpt_rcpt"/>
</dbReference>
<dbReference type="GO" id="GO:0016020">
    <property type="term" value="C:membrane"/>
    <property type="evidence" value="ECO:0007669"/>
    <property type="project" value="InterPro"/>
</dbReference>
<dbReference type="CDD" id="cd06225">
    <property type="entry name" value="HAMP"/>
    <property type="match status" value="1"/>
</dbReference>
<reference evidence="8 9" key="1">
    <citation type="submission" date="2019-04" db="EMBL/GenBank/DDBJ databases">
        <title>Draft Whole-Genome sequence of the purple photosynthetic bacterium Rhodobacter capsulatus SP108 with an indigenous class A beta-lactamase.</title>
        <authorList>
            <person name="Robertson S."/>
            <person name="Meyer T.E."/>
            <person name="Kyndt J.A."/>
        </authorList>
    </citation>
    <scope>NUCLEOTIDE SEQUENCE [LARGE SCALE GENOMIC DNA]</scope>
    <source>
        <strain evidence="8 9">SP108</strain>
    </source>
</reference>
<keyword evidence="3" id="KW-0807">Transducer</keyword>
<dbReference type="GO" id="GO:0007165">
    <property type="term" value="P:signal transduction"/>
    <property type="evidence" value="ECO:0007669"/>
    <property type="project" value="UniProtKB-KW"/>
</dbReference>
<dbReference type="PROSITE" id="PS50885">
    <property type="entry name" value="HAMP"/>
    <property type="match status" value="1"/>
</dbReference>
<dbReference type="InterPro" id="IPR051310">
    <property type="entry name" value="MCP_chemotaxis"/>
</dbReference>
<dbReference type="EMBL" id="SWJZ01000062">
    <property type="protein sequence ID" value="TKD17492.1"/>
    <property type="molecule type" value="Genomic_DNA"/>
</dbReference>
<feature type="domain" description="PAC" evidence="6">
    <location>
        <begin position="364"/>
        <end position="416"/>
    </location>
</feature>
<comment type="caution">
    <text evidence="8">The sequence shown here is derived from an EMBL/GenBank/DDBJ whole genome shotgun (WGS) entry which is preliminary data.</text>
</comment>
<gene>
    <name evidence="8" type="ORF">FBT96_14295</name>
</gene>
<evidence type="ECO:0000256" key="3">
    <source>
        <dbReference type="PROSITE-ProRule" id="PRU00284"/>
    </source>
</evidence>
<dbReference type="InterPro" id="IPR013767">
    <property type="entry name" value="PAS_fold"/>
</dbReference>
<dbReference type="SMART" id="SM00086">
    <property type="entry name" value="PAC"/>
    <property type="match status" value="2"/>
</dbReference>
<evidence type="ECO:0000313" key="8">
    <source>
        <dbReference type="EMBL" id="TKD17492.1"/>
    </source>
</evidence>
<dbReference type="PRINTS" id="PR00260">
    <property type="entry name" value="CHEMTRNSDUCR"/>
</dbReference>
<dbReference type="NCBIfam" id="TIGR00229">
    <property type="entry name" value="sensory_box"/>
    <property type="match status" value="2"/>
</dbReference>
<dbReference type="SUPFAM" id="SSF58104">
    <property type="entry name" value="Methyl-accepting chemotaxis protein (MCP) signaling domain"/>
    <property type="match status" value="1"/>
</dbReference>
<feature type="domain" description="HAMP" evidence="7">
    <location>
        <begin position="531"/>
        <end position="579"/>
    </location>
</feature>
<dbReference type="SUPFAM" id="SSF55785">
    <property type="entry name" value="PYP-like sensor domain (PAS domain)"/>
    <property type="match status" value="2"/>
</dbReference>
<dbReference type="Gene3D" id="1.10.287.950">
    <property type="entry name" value="Methyl-accepting chemotaxis protein"/>
    <property type="match status" value="1"/>
</dbReference>
<evidence type="ECO:0000259" key="7">
    <source>
        <dbReference type="PROSITE" id="PS50885"/>
    </source>
</evidence>
<organism evidence="8 9">
    <name type="scientific">Rhodobacter capsulatus</name>
    <name type="common">Rhodopseudomonas capsulata</name>
    <dbReference type="NCBI Taxonomy" id="1061"/>
    <lineage>
        <taxon>Bacteria</taxon>
        <taxon>Pseudomonadati</taxon>
        <taxon>Pseudomonadota</taxon>
        <taxon>Alphaproteobacteria</taxon>
        <taxon>Rhodobacterales</taxon>
        <taxon>Rhodobacter group</taxon>
        <taxon>Rhodobacter</taxon>
    </lineage>
</organism>
<dbReference type="Pfam" id="PF00015">
    <property type="entry name" value="MCPsignal"/>
    <property type="match status" value="1"/>
</dbReference>
<keyword evidence="1" id="KW-0145">Chemotaxis</keyword>
<evidence type="ECO:0000256" key="4">
    <source>
        <dbReference type="SAM" id="MobiDB-lite"/>
    </source>
</evidence>
<dbReference type="Pfam" id="PF00989">
    <property type="entry name" value="PAS"/>
    <property type="match status" value="1"/>
</dbReference>
<feature type="domain" description="PAC" evidence="6">
    <location>
        <begin position="486"/>
        <end position="538"/>
    </location>
</feature>
<dbReference type="Pfam" id="PF13426">
    <property type="entry name" value="PAS_9"/>
    <property type="match status" value="1"/>
</dbReference>
<evidence type="ECO:0000259" key="6">
    <source>
        <dbReference type="PROSITE" id="PS50113"/>
    </source>
</evidence>
<feature type="region of interest" description="Disordered" evidence="4">
    <location>
        <begin position="836"/>
        <end position="858"/>
    </location>
</feature>
<dbReference type="InterPro" id="IPR000700">
    <property type="entry name" value="PAS-assoc_C"/>
</dbReference>
<dbReference type="GO" id="GO:0006355">
    <property type="term" value="P:regulation of DNA-templated transcription"/>
    <property type="evidence" value="ECO:0007669"/>
    <property type="project" value="InterPro"/>
</dbReference>
<comment type="similarity">
    <text evidence="2">Belongs to the methyl-accepting chemotaxis (MCP) protein family.</text>
</comment>
<evidence type="ECO:0000313" key="9">
    <source>
        <dbReference type="Proteomes" id="UP000310597"/>
    </source>
</evidence>
<dbReference type="PANTHER" id="PTHR43531">
    <property type="entry name" value="PROTEIN ICFG"/>
    <property type="match status" value="1"/>
</dbReference>
<dbReference type="SMART" id="SM00304">
    <property type="entry name" value="HAMP"/>
    <property type="match status" value="1"/>
</dbReference>
<proteinExistence type="inferred from homology"/>
<dbReference type="InterPro" id="IPR001610">
    <property type="entry name" value="PAC"/>
</dbReference>
<dbReference type="PROSITE" id="PS50113">
    <property type="entry name" value="PAC"/>
    <property type="match status" value="2"/>
</dbReference>
<feature type="domain" description="Methyl-accepting transducer" evidence="5">
    <location>
        <begin position="584"/>
        <end position="813"/>
    </location>
</feature>
<dbReference type="PROSITE" id="PS50111">
    <property type="entry name" value="CHEMOTAXIS_TRANSDUC_2"/>
    <property type="match status" value="1"/>
</dbReference>
<dbReference type="InterPro" id="IPR003660">
    <property type="entry name" value="HAMP_dom"/>
</dbReference>
<dbReference type="GO" id="GO:0004888">
    <property type="term" value="F:transmembrane signaling receptor activity"/>
    <property type="evidence" value="ECO:0007669"/>
    <property type="project" value="InterPro"/>
</dbReference>
<evidence type="ECO:0000256" key="2">
    <source>
        <dbReference type="ARBA" id="ARBA00029447"/>
    </source>
</evidence>
<dbReference type="OrthoDB" id="9765776at2"/>
<evidence type="ECO:0000256" key="1">
    <source>
        <dbReference type="ARBA" id="ARBA00022500"/>
    </source>
</evidence>
<feature type="compositionally biased region" description="Basic and acidic residues" evidence="4">
    <location>
        <begin position="836"/>
        <end position="848"/>
    </location>
</feature>
<dbReference type="CDD" id="cd00130">
    <property type="entry name" value="PAS"/>
    <property type="match status" value="2"/>
</dbReference>
<dbReference type="InterPro" id="IPR035965">
    <property type="entry name" value="PAS-like_dom_sf"/>
</dbReference>
<dbReference type="InterPro" id="IPR000014">
    <property type="entry name" value="PAS"/>
</dbReference>
<name>A0A4U1JNI9_RHOCA</name>
<dbReference type="PANTHER" id="PTHR43531:SF11">
    <property type="entry name" value="METHYL-ACCEPTING CHEMOTAXIS PROTEIN 3"/>
    <property type="match status" value="1"/>
</dbReference>
<accession>A0A4U1JNI9</accession>
<protein>
    <submittedName>
        <fullName evidence="8">PAS domain S-box protein</fullName>
    </submittedName>
</protein>
<dbReference type="GO" id="GO:0006935">
    <property type="term" value="P:chemotaxis"/>
    <property type="evidence" value="ECO:0007669"/>
    <property type="project" value="UniProtKB-KW"/>
</dbReference>
<sequence length="858" mass="94755">MLLLAAMPLFLIPLLDGDQLCKQQSDLLGGPAQGHGVPSRRFGNLTLQGGYLQLQIRDPFLRRRFRLRGKTCLDPHHQRLDPSRGFAAGSRLLRRRQRRDLAFERPHLPPQILLLRNALRREHDQLLIEPGDAFAQLLAHPVDRHRIVIQRASDMLRADTAKAFDPGVDLVEQPDHVAHHRFDALPDHRDLGVLPVVARRRGRVVGHRRFPHGHRLVGRRRILRIGCAVVHTTLLRCACIGFKSAQIRFRERCRHKTFALNGNFTRRAHPLRCASKVFRMTVTNVQTQASYPDGLVGAIMSSVLVLHLNADGEIDFCSDRAFEEWAISAAEIIGRKFLDLTDPQSEFARDAETRLQGLSEGEGFSQRFEMRLPNGRNFWLKAALTPTRTAAGAFNGVTVTALDVSHAQRREFDIRTRLAAIENTQLTAEFMAGGMILSANEIFCNALGYDSNELVCEEARRLQDATILSDADYAEFWSDRDAGLPFVGELQLRSKSGRDIFIQGSLDPVMDAAGCVDRIVLYATDVTERKTALNALSRAIALMKRGQLEARIEDPFNIELEPLREDFNQMVEGLKTLVKAISSEAKGVSQISGQVAASAEVLQGRSDEQGRTLTQTLQTIDETSRKIETTAKTASAGNHVAEMSLQRVTESSHAVGSVKEAMEAIRTVSGQINRFTSLINSISLQSRILGFNAAVEAARAGEAGRGFTIVANEVRSLASKTADAATEITGLVSGIEKSIQVASDRVTDSGKAIGHVEAAVQELHGQMGRITTQCAAQSVAMRELTGQMGAMDRLTRDNRQMAQENQAVAAGLLEKSDTLMNKMSLFHLASATSEGGEWKSSRSLRRETPPAAEWQQYG</sequence>
<dbReference type="AlphaFoldDB" id="A0A4U1JNI9"/>